<evidence type="ECO:0008006" key="3">
    <source>
        <dbReference type="Google" id="ProtNLM"/>
    </source>
</evidence>
<sequence>MPGAMTTAFQAPAAPASLRSRTVTLRLFRGQPVAPAALRLQSRCAARRGLVVSNAIGDVAKYLAEAATSIFKTSESNVPWSGTPFTGSITHHEEVARLRKVYELVQDARQQIVGCTDPSASNYDPNATAEDGSCTFVVASAGKEEELSGDLHTYVTTALSSLWGSNFERSGASDQSKSATSKLGLTGYSGDKVISQRDIQRLLNYEKVVKKALDKAEQEAKSSDQSLCSLATLEHGPPSARAVMETSAPPLTSPLSSEDPQLKKQVVAAALHLKEHGWAVVDDVLTRHTPVPPALSAESLAFTTAQEECEEYVEGVWNWLEGLGSGISRKDPSTWKDPHWVRNYKGIINSLEVAHQDFVWRVRSHPRMLQVFELLWGTNELLSSFDSINITAPSANTGVPHDTKSWIHVDQAPLRRGFFCVQGIANMVDVGPDTTGTLLVKDKTHSEHAHFFETASSLTKEQQAATSDFYIFKPEEVPHWESFRTLPLAAKAGSVFLWDSRTVHANTIPEHSPEWRHVVYACYQPRSLATEADLAAKRAAWDDYAVTTHWPAANVSVTSGLDNIGEGNGAAAGKPKYNLRRTRDAVDSRKLRQLAGVDPYQAAEIQQQPALLEMSEEQLRAML</sequence>
<dbReference type="PANTHER" id="PTHR31630">
    <property type="entry name" value="PHYTANOYL-COA DIOXYGENASE-RELATED-RELATED"/>
    <property type="match status" value="1"/>
</dbReference>
<name>I0YJQ8_COCSC</name>
<proteinExistence type="predicted"/>
<evidence type="ECO:0000313" key="2">
    <source>
        <dbReference type="Proteomes" id="UP000007264"/>
    </source>
</evidence>
<protein>
    <recommendedName>
        <fullName evidence="3">PhyH-domain-containing protein</fullName>
    </recommendedName>
</protein>
<keyword evidence="2" id="KW-1185">Reference proteome</keyword>
<dbReference type="AlphaFoldDB" id="I0YJQ8"/>
<evidence type="ECO:0000313" key="1">
    <source>
        <dbReference type="EMBL" id="EIE18627.1"/>
    </source>
</evidence>
<comment type="caution">
    <text evidence="1">The sequence shown here is derived from an EMBL/GenBank/DDBJ whole genome shotgun (WGS) entry which is preliminary data.</text>
</comment>
<dbReference type="GeneID" id="17036752"/>
<reference evidence="1 2" key="1">
    <citation type="journal article" date="2012" name="Genome Biol.">
        <title>The genome of the polar eukaryotic microalga coccomyxa subellipsoidea reveals traits of cold adaptation.</title>
        <authorList>
            <person name="Blanc G."/>
            <person name="Agarkova I."/>
            <person name="Grimwood J."/>
            <person name="Kuo A."/>
            <person name="Brueggeman A."/>
            <person name="Dunigan D."/>
            <person name="Gurnon J."/>
            <person name="Ladunga I."/>
            <person name="Lindquist E."/>
            <person name="Lucas S."/>
            <person name="Pangilinan J."/>
            <person name="Proschold T."/>
            <person name="Salamov A."/>
            <person name="Schmutz J."/>
            <person name="Weeks D."/>
            <person name="Yamada T."/>
            <person name="Claverie J.M."/>
            <person name="Grigoriev I."/>
            <person name="Van Etten J."/>
            <person name="Lomsadze A."/>
            <person name="Borodovsky M."/>
        </authorList>
    </citation>
    <scope>NUCLEOTIDE SEQUENCE [LARGE SCALE GENOMIC DNA]</scope>
    <source>
        <strain evidence="1 2">C-169</strain>
    </source>
</reference>
<dbReference type="eggNOG" id="ENOG502QZ63">
    <property type="taxonomic scope" value="Eukaryota"/>
</dbReference>
<dbReference type="PANTHER" id="PTHR31630:SF6">
    <property type="entry name" value="PHYTANOYL-COA DIOXYGENASE-RELATED"/>
    <property type="match status" value="1"/>
</dbReference>
<gene>
    <name evidence="1" type="ORF">COCSUDRAFT_49151</name>
</gene>
<accession>I0YJQ8</accession>
<organism evidence="1 2">
    <name type="scientific">Coccomyxa subellipsoidea (strain C-169)</name>
    <name type="common">Green microalga</name>
    <dbReference type="NCBI Taxonomy" id="574566"/>
    <lineage>
        <taxon>Eukaryota</taxon>
        <taxon>Viridiplantae</taxon>
        <taxon>Chlorophyta</taxon>
        <taxon>core chlorophytes</taxon>
        <taxon>Trebouxiophyceae</taxon>
        <taxon>Trebouxiophyceae incertae sedis</taxon>
        <taxon>Coccomyxaceae</taxon>
        <taxon>Coccomyxa</taxon>
        <taxon>Coccomyxa subellipsoidea</taxon>
    </lineage>
</organism>
<dbReference type="KEGG" id="csl:COCSUDRAFT_49151"/>
<dbReference type="Gene3D" id="2.60.120.620">
    <property type="entry name" value="q2cbj1_9rhob like domain"/>
    <property type="match status" value="1"/>
</dbReference>
<dbReference type="SUPFAM" id="SSF51197">
    <property type="entry name" value="Clavaminate synthase-like"/>
    <property type="match status" value="1"/>
</dbReference>
<dbReference type="RefSeq" id="XP_005643171.1">
    <property type="nucleotide sequence ID" value="XM_005643114.1"/>
</dbReference>
<dbReference type="OrthoDB" id="510605at2759"/>
<dbReference type="Proteomes" id="UP000007264">
    <property type="component" value="Unassembled WGS sequence"/>
</dbReference>
<dbReference type="EMBL" id="AGSI01000022">
    <property type="protein sequence ID" value="EIE18627.1"/>
    <property type="molecule type" value="Genomic_DNA"/>
</dbReference>